<feature type="region of interest" description="Disordered" evidence="1">
    <location>
        <begin position="81"/>
        <end position="119"/>
    </location>
</feature>
<dbReference type="Proteomes" id="UP000005446">
    <property type="component" value="Unassembled WGS sequence"/>
</dbReference>
<gene>
    <name evidence="2" type="ORF">M7I_3003</name>
</gene>
<comment type="caution">
    <text evidence="2">The sequence shown here is derived from an EMBL/GenBank/DDBJ whole genome shotgun (WGS) entry which is preliminary data.</text>
</comment>
<feature type="region of interest" description="Disordered" evidence="1">
    <location>
        <begin position="1"/>
        <end position="45"/>
    </location>
</feature>
<dbReference type="OrthoDB" id="336321at2759"/>
<reference evidence="2 3" key="1">
    <citation type="journal article" date="2012" name="Eukaryot. Cell">
        <title>Genome sequence of the fungus Glarea lozoyensis: the first genome sequence of a species from the Helotiaceae family.</title>
        <authorList>
            <person name="Youssar L."/>
            <person name="Gruening B.A."/>
            <person name="Erxleben A."/>
            <person name="Guenther S."/>
            <person name="Huettel W."/>
        </authorList>
    </citation>
    <scope>NUCLEOTIDE SEQUENCE [LARGE SCALE GENOMIC DNA]</scope>
    <source>
        <strain evidence="3">ATCC 74030 / MF5533</strain>
    </source>
</reference>
<protein>
    <submittedName>
        <fullName evidence="2">Uncharacterized protein</fullName>
    </submittedName>
</protein>
<evidence type="ECO:0000256" key="1">
    <source>
        <dbReference type="SAM" id="MobiDB-lite"/>
    </source>
</evidence>
<dbReference type="AlphaFoldDB" id="H0EKA8"/>
<proteinExistence type="predicted"/>
<dbReference type="EMBL" id="AGUE01000066">
    <property type="protein sequence ID" value="EHL01041.1"/>
    <property type="molecule type" value="Genomic_DNA"/>
</dbReference>
<name>H0EKA8_GLAL7</name>
<dbReference type="InParanoid" id="H0EKA8"/>
<evidence type="ECO:0000313" key="2">
    <source>
        <dbReference type="EMBL" id="EHL01041.1"/>
    </source>
</evidence>
<feature type="compositionally biased region" description="Basic and acidic residues" evidence="1">
    <location>
        <begin position="91"/>
        <end position="112"/>
    </location>
</feature>
<dbReference type="HOGENOM" id="CLU_1855457_0_0_1"/>
<organism evidence="2 3">
    <name type="scientific">Glarea lozoyensis (strain ATCC 74030 / MF5533)</name>
    <dbReference type="NCBI Taxonomy" id="1104152"/>
    <lineage>
        <taxon>Eukaryota</taxon>
        <taxon>Fungi</taxon>
        <taxon>Dikarya</taxon>
        <taxon>Ascomycota</taxon>
        <taxon>Pezizomycotina</taxon>
        <taxon>Leotiomycetes</taxon>
        <taxon>Helotiales</taxon>
        <taxon>Helotiaceae</taxon>
        <taxon>Glarea</taxon>
    </lineage>
</organism>
<evidence type="ECO:0000313" key="3">
    <source>
        <dbReference type="Proteomes" id="UP000005446"/>
    </source>
</evidence>
<accession>H0EKA8</accession>
<sequence length="138" mass="14425">MSTPPAIADQPAIDPPTLDQPTTTEPRPQDDTPQPESEPQPAIPITADLLLELELKQRERFGGERVSTGCGLLDGLFDGGVGGGGETGSMRGDEGDGGNKTRDDRNHGRGVERGIVLGVSAEGREGEGVLLNSTKPKI</sequence>
<keyword evidence="3" id="KW-1185">Reference proteome</keyword>
<feature type="compositionally biased region" description="Low complexity" evidence="1">
    <location>
        <begin position="1"/>
        <end position="16"/>
    </location>
</feature>
<feature type="compositionally biased region" description="Polar residues" evidence="1">
    <location>
        <begin position="19"/>
        <end position="35"/>
    </location>
</feature>